<dbReference type="HAMAP" id="MF_00258">
    <property type="entry name" value="Glu_racemase"/>
    <property type="match status" value="1"/>
</dbReference>
<dbReference type="EMBL" id="JACRST010000004">
    <property type="protein sequence ID" value="MBC8546261.1"/>
    <property type="molecule type" value="Genomic_DNA"/>
</dbReference>
<organism evidence="8 9">
    <name type="scientific">Ligaoa zhengdingensis</name>
    <dbReference type="NCBI Taxonomy" id="2763658"/>
    <lineage>
        <taxon>Bacteria</taxon>
        <taxon>Bacillati</taxon>
        <taxon>Bacillota</taxon>
        <taxon>Clostridia</taxon>
        <taxon>Eubacteriales</taxon>
        <taxon>Oscillospiraceae</taxon>
        <taxon>Ligaoa</taxon>
    </lineage>
</organism>
<dbReference type="InterPro" id="IPR001920">
    <property type="entry name" value="Asp/Glu_race"/>
</dbReference>
<dbReference type="Gene3D" id="3.40.50.1860">
    <property type="match status" value="2"/>
</dbReference>
<dbReference type="AlphaFoldDB" id="A0A926I4I2"/>
<comment type="caution">
    <text evidence="8">The sequence shown here is derived from an EMBL/GenBank/DDBJ whole genome shotgun (WGS) entry which is preliminary data.</text>
</comment>
<evidence type="ECO:0000256" key="4">
    <source>
        <dbReference type="ARBA" id="ARBA00022984"/>
    </source>
</evidence>
<gene>
    <name evidence="7 8" type="primary">murI</name>
    <name evidence="8" type="ORF">H8711_04830</name>
</gene>
<dbReference type="SUPFAM" id="SSF53681">
    <property type="entry name" value="Aspartate/glutamate racemase"/>
    <property type="match status" value="2"/>
</dbReference>
<dbReference type="GO" id="GO:0008881">
    <property type="term" value="F:glutamate racemase activity"/>
    <property type="evidence" value="ECO:0007669"/>
    <property type="project" value="UniProtKB-UniRule"/>
</dbReference>
<comment type="function">
    <text evidence="7">Provides the (R)-glutamate required for cell wall biosynthesis.</text>
</comment>
<dbReference type="RefSeq" id="WP_249282410.1">
    <property type="nucleotide sequence ID" value="NZ_JACRST010000004.1"/>
</dbReference>
<dbReference type="GO" id="GO:0008360">
    <property type="term" value="P:regulation of cell shape"/>
    <property type="evidence" value="ECO:0007669"/>
    <property type="project" value="UniProtKB-KW"/>
</dbReference>
<dbReference type="PANTHER" id="PTHR21198:SF2">
    <property type="entry name" value="GLUTAMATE RACEMASE"/>
    <property type="match status" value="1"/>
</dbReference>
<proteinExistence type="inferred from homology"/>
<dbReference type="InterPro" id="IPR015942">
    <property type="entry name" value="Asp/Glu/hydantoin_racemase"/>
</dbReference>
<feature type="binding site" evidence="7">
    <location>
        <begin position="42"/>
        <end position="43"/>
    </location>
    <ligand>
        <name>substrate</name>
    </ligand>
</feature>
<evidence type="ECO:0000313" key="8">
    <source>
        <dbReference type="EMBL" id="MBC8546261.1"/>
    </source>
</evidence>
<name>A0A926I4I2_9FIRM</name>
<keyword evidence="9" id="KW-1185">Reference proteome</keyword>
<dbReference type="PANTHER" id="PTHR21198">
    <property type="entry name" value="GLUTAMATE RACEMASE"/>
    <property type="match status" value="1"/>
</dbReference>
<dbReference type="EC" id="5.1.1.3" evidence="2 7"/>
<dbReference type="Pfam" id="PF01177">
    <property type="entry name" value="Asp_Glu_race"/>
    <property type="match status" value="1"/>
</dbReference>
<protein>
    <recommendedName>
        <fullName evidence="2 7">Glutamate racemase</fullName>
        <ecNumber evidence="2 7">5.1.1.3</ecNumber>
    </recommendedName>
</protein>
<reference evidence="8" key="1">
    <citation type="submission" date="2020-08" db="EMBL/GenBank/DDBJ databases">
        <title>Genome public.</title>
        <authorList>
            <person name="Liu C."/>
            <person name="Sun Q."/>
        </authorList>
    </citation>
    <scope>NUCLEOTIDE SEQUENCE</scope>
    <source>
        <strain evidence="8">NSJ-31</strain>
    </source>
</reference>
<comment type="catalytic activity">
    <reaction evidence="1 7">
        <text>L-glutamate = D-glutamate</text>
        <dbReference type="Rhea" id="RHEA:12813"/>
        <dbReference type="ChEBI" id="CHEBI:29985"/>
        <dbReference type="ChEBI" id="CHEBI:29986"/>
        <dbReference type="EC" id="5.1.1.3"/>
    </reaction>
</comment>
<keyword evidence="4 7" id="KW-0573">Peptidoglycan synthesis</keyword>
<comment type="caution">
    <text evidence="7">Lacks conserved residue(s) required for the propagation of feature annotation.</text>
</comment>
<dbReference type="GO" id="GO:0009252">
    <property type="term" value="P:peptidoglycan biosynthetic process"/>
    <property type="evidence" value="ECO:0007669"/>
    <property type="project" value="UniProtKB-UniRule"/>
</dbReference>
<dbReference type="GO" id="GO:0071555">
    <property type="term" value="P:cell wall organization"/>
    <property type="evidence" value="ECO:0007669"/>
    <property type="project" value="UniProtKB-KW"/>
</dbReference>
<dbReference type="Proteomes" id="UP000653127">
    <property type="component" value="Unassembled WGS sequence"/>
</dbReference>
<evidence type="ECO:0000256" key="6">
    <source>
        <dbReference type="ARBA" id="ARBA00023316"/>
    </source>
</evidence>
<dbReference type="InterPro" id="IPR004391">
    <property type="entry name" value="Glu_race"/>
</dbReference>
<accession>A0A926I4I2</accession>
<feature type="active site" description="Proton donor/acceptor" evidence="7">
    <location>
        <position position="73"/>
    </location>
</feature>
<comment type="similarity">
    <text evidence="7">Belongs to the aspartate/glutamate racemases family.</text>
</comment>
<evidence type="ECO:0000256" key="2">
    <source>
        <dbReference type="ARBA" id="ARBA00013090"/>
    </source>
</evidence>
<comment type="pathway">
    <text evidence="7">Cell wall biogenesis; peptidoglycan biosynthesis.</text>
</comment>
<evidence type="ECO:0000256" key="3">
    <source>
        <dbReference type="ARBA" id="ARBA00022960"/>
    </source>
</evidence>
<keyword evidence="5 7" id="KW-0413">Isomerase</keyword>
<keyword evidence="3 7" id="KW-0133">Cell shape</keyword>
<evidence type="ECO:0000256" key="1">
    <source>
        <dbReference type="ARBA" id="ARBA00001602"/>
    </source>
</evidence>
<dbReference type="NCBIfam" id="TIGR00067">
    <property type="entry name" value="glut_race"/>
    <property type="match status" value="1"/>
</dbReference>
<evidence type="ECO:0000256" key="7">
    <source>
        <dbReference type="HAMAP-Rule" id="MF_00258"/>
    </source>
</evidence>
<evidence type="ECO:0000256" key="5">
    <source>
        <dbReference type="ARBA" id="ARBA00023235"/>
    </source>
</evidence>
<sequence length="267" mass="28613">MNSKAIGVFDTGAGGLATVRELQRLMPGESIVYLADTARAPYGAHSRELITENAMRGLGFLQQQDVKLLVSACGTVSAVLPEQSVKKLSVPLVSTLLPCAQEACAMSASGVIGVIGATAAVRSSAFGKAIRNIRTDARVVGRACPLLLALAENGVTSADDPLVRLTIQRYLEPMLAEGIDTLILASAHYSVLFAAISEVFDYRVTLIDATAVTARYVQSYLLQNDMQNDGGVKPPVWYVTDLPQDFTDLSKLYYKCEITQNVKLVAL</sequence>
<keyword evidence="6 7" id="KW-0961">Cell wall biogenesis/degradation</keyword>
<evidence type="ECO:0000313" key="9">
    <source>
        <dbReference type="Proteomes" id="UP000653127"/>
    </source>
</evidence>